<dbReference type="AlphaFoldDB" id="A0A1H1FCJ3"/>
<gene>
    <name evidence="1" type="ORF">SAMN04490195_2624</name>
</gene>
<organism evidence="1 2">
    <name type="scientific">Pseudomonas moorei</name>
    <dbReference type="NCBI Taxonomy" id="395599"/>
    <lineage>
        <taxon>Bacteria</taxon>
        <taxon>Pseudomonadati</taxon>
        <taxon>Pseudomonadota</taxon>
        <taxon>Gammaproteobacteria</taxon>
        <taxon>Pseudomonadales</taxon>
        <taxon>Pseudomonadaceae</taxon>
        <taxon>Pseudomonas</taxon>
    </lineage>
</organism>
<evidence type="ECO:0000313" key="1">
    <source>
        <dbReference type="EMBL" id="SDQ98494.1"/>
    </source>
</evidence>
<keyword evidence="2" id="KW-1185">Reference proteome</keyword>
<accession>A0A1H1FCJ3</accession>
<dbReference type="Proteomes" id="UP000199570">
    <property type="component" value="Unassembled WGS sequence"/>
</dbReference>
<proteinExistence type="predicted"/>
<protein>
    <submittedName>
        <fullName evidence="1">Uncharacterized protein</fullName>
    </submittedName>
</protein>
<evidence type="ECO:0000313" key="2">
    <source>
        <dbReference type="Proteomes" id="UP000199570"/>
    </source>
</evidence>
<name>A0A1H1FCJ3_9PSED</name>
<sequence>MVKVIKLRDWFGQDPGGGASSWHPKNRISQDASLRIKLR</sequence>
<reference evidence="2" key="1">
    <citation type="submission" date="2016-10" db="EMBL/GenBank/DDBJ databases">
        <authorList>
            <person name="Varghese N."/>
            <person name="Submissions S."/>
        </authorList>
    </citation>
    <scope>NUCLEOTIDE SEQUENCE [LARGE SCALE GENOMIC DNA]</scope>
    <source>
        <strain evidence="2">BS3775</strain>
    </source>
</reference>
<dbReference type="EMBL" id="FNKJ01000003">
    <property type="protein sequence ID" value="SDQ98494.1"/>
    <property type="molecule type" value="Genomic_DNA"/>
</dbReference>